<dbReference type="STRING" id="1798370.A2Z00_04065"/>
<dbReference type="Proteomes" id="UP000177268">
    <property type="component" value="Unassembled WGS sequence"/>
</dbReference>
<dbReference type="GO" id="GO:0000166">
    <property type="term" value="F:nucleotide binding"/>
    <property type="evidence" value="ECO:0007669"/>
    <property type="project" value="InterPro"/>
</dbReference>
<dbReference type="SUPFAM" id="SSF55347">
    <property type="entry name" value="Glyceraldehyde-3-phosphate dehydrogenase-like, C-terminal domain"/>
    <property type="match status" value="1"/>
</dbReference>
<accession>A0A1F5ZHG5</accession>
<dbReference type="InterPro" id="IPR036291">
    <property type="entry name" value="NAD(P)-bd_dom_sf"/>
</dbReference>
<evidence type="ECO:0000313" key="3">
    <source>
        <dbReference type="EMBL" id="OGG11956.1"/>
    </source>
</evidence>
<dbReference type="EMBL" id="MFIZ01000009">
    <property type="protein sequence ID" value="OGG11956.1"/>
    <property type="molecule type" value="Genomic_DNA"/>
</dbReference>
<dbReference type="InterPro" id="IPR055170">
    <property type="entry name" value="GFO_IDH_MocA-like_dom"/>
</dbReference>
<evidence type="ECO:0000259" key="2">
    <source>
        <dbReference type="Pfam" id="PF22725"/>
    </source>
</evidence>
<dbReference type="Pfam" id="PF01408">
    <property type="entry name" value="GFO_IDH_MocA"/>
    <property type="match status" value="1"/>
</dbReference>
<dbReference type="SUPFAM" id="SSF51735">
    <property type="entry name" value="NAD(P)-binding Rossmann-fold domains"/>
    <property type="match status" value="1"/>
</dbReference>
<dbReference type="PANTHER" id="PTHR43377:SF6">
    <property type="entry name" value="GFO_IDH_MOCA-LIKE OXIDOREDUCTASE N-TERMINAL DOMAIN-CONTAINING PROTEIN"/>
    <property type="match status" value="1"/>
</dbReference>
<dbReference type="Pfam" id="PF22725">
    <property type="entry name" value="GFO_IDH_MocA_C3"/>
    <property type="match status" value="1"/>
</dbReference>
<feature type="domain" description="GFO/IDH/MocA-like oxidoreductase" evidence="2">
    <location>
        <begin position="129"/>
        <end position="238"/>
    </location>
</feature>
<sequence>MIRIGVVGYGYWGPNIVRNFSQLAHVTVSWICDVNKKTIEHINRQYPAAQKTVQYRDVLNDATTDAVVIATPTSTHFAIAKEAILRGKHVLVEKPMTQTTQEAQTLVTLAKRKKKILMVDHTFIYTAAIQKIKTILSQKQLGNVFYVDCVRANLGLLQKDANVIYDLATHDFSIMDYLFKCSPQAVSATGIHLAHSNQEAVAYVTVQYPHHLYVHSHVSWLSPVKIRRITFTGTQKMLMYDDEEPTEKVKIYDKSILVNKDPSQQYQLRVGYRIGSTVSPHIEVQEGLAGVTYAFVQAIK</sequence>
<name>A0A1F5ZHG5_9BACT</name>
<dbReference type="AlphaFoldDB" id="A0A1F5ZHG5"/>
<dbReference type="PANTHER" id="PTHR43377">
    <property type="entry name" value="BILIVERDIN REDUCTASE A"/>
    <property type="match status" value="1"/>
</dbReference>
<evidence type="ECO:0000259" key="1">
    <source>
        <dbReference type="Pfam" id="PF01408"/>
    </source>
</evidence>
<protein>
    <submittedName>
        <fullName evidence="3">Oxidoreductase</fullName>
    </submittedName>
</protein>
<dbReference type="InterPro" id="IPR000683">
    <property type="entry name" value="Gfo/Idh/MocA-like_OxRdtase_N"/>
</dbReference>
<proteinExistence type="predicted"/>
<reference evidence="3 4" key="1">
    <citation type="journal article" date="2016" name="Nat. Commun.">
        <title>Thousands of microbial genomes shed light on interconnected biogeochemical processes in an aquifer system.</title>
        <authorList>
            <person name="Anantharaman K."/>
            <person name="Brown C.T."/>
            <person name="Hug L.A."/>
            <person name="Sharon I."/>
            <person name="Castelle C.J."/>
            <person name="Probst A.J."/>
            <person name="Thomas B.C."/>
            <person name="Singh A."/>
            <person name="Wilkins M.J."/>
            <person name="Karaoz U."/>
            <person name="Brodie E.L."/>
            <person name="Williams K.H."/>
            <person name="Hubbard S.S."/>
            <person name="Banfield J.F."/>
        </authorList>
    </citation>
    <scope>NUCLEOTIDE SEQUENCE [LARGE SCALE GENOMIC DNA]</scope>
</reference>
<dbReference type="Gene3D" id="3.30.360.10">
    <property type="entry name" value="Dihydrodipicolinate Reductase, domain 2"/>
    <property type="match status" value="1"/>
</dbReference>
<feature type="non-terminal residue" evidence="3">
    <location>
        <position position="300"/>
    </location>
</feature>
<organism evidence="3 4">
    <name type="scientific">Candidatus Gottesmanbacteria bacterium RBG_13_45_10</name>
    <dbReference type="NCBI Taxonomy" id="1798370"/>
    <lineage>
        <taxon>Bacteria</taxon>
        <taxon>Candidatus Gottesmaniibacteriota</taxon>
    </lineage>
</organism>
<evidence type="ECO:0000313" key="4">
    <source>
        <dbReference type="Proteomes" id="UP000177268"/>
    </source>
</evidence>
<dbReference type="Gene3D" id="3.40.50.720">
    <property type="entry name" value="NAD(P)-binding Rossmann-like Domain"/>
    <property type="match status" value="1"/>
</dbReference>
<feature type="domain" description="Gfo/Idh/MocA-like oxidoreductase N-terminal" evidence="1">
    <location>
        <begin position="2"/>
        <end position="121"/>
    </location>
</feature>
<comment type="caution">
    <text evidence="3">The sequence shown here is derived from an EMBL/GenBank/DDBJ whole genome shotgun (WGS) entry which is preliminary data.</text>
</comment>
<gene>
    <name evidence="3" type="ORF">A2Z00_04065</name>
</gene>
<dbReference type="InterPro" id="IPR051450">
    <property type="entry name" value="Gfo/Idh/MocA_Oxidoreductases"/>
</dbReference>